<reference evidence="2 3" key="1">
    <citation type="submission" date="2022-01" db="EMBL/GenBank/DDBJ databases">
        <title>Whole genome-based taxonomy of the Shewanellaceae.</title>
        <authorList>
            <person name="Martin-Rodriguez A.J."/>
        </authorList>
    </citation>
    <scope>NUCLEOTIDE SEQUENCE [LARGE SCALE GENOMIC DNA]</scope>
    <source>
        <strain evidence="2 3">DSM 21332</strain>
    </source>
</reference>
<dbReference type="Proteomes" id="UP001202831">
    <property type="component" value="Unassembled WGS sequence"/>
</dbReference>
<feature type="transmembrane region" description="Helical" evidence="1">
    <location>
        <begin position="151"/>
        <end position="172"/>
    </location>
</feature>
<evidence type="ECO:0000313" key="2">
    <source>
        <dbReference type="EMBL" id="MCL2916027.1"/>
    </source>
</evidence>
<protein>
    <recommendedName>
        <fullName evidence="4">Yip1 domain-containing protein</fullName>
    </recommendedName>
</protein>
<keyword evidence="1" id="KW-0812">Transmembrane</keyword>
<evidence type="ECO:0000313" key="3">
    <source>
        <dbReference type="Proteomes" id="UP001202831"/>
    </source>
</evidence>
<sequence length="208" mass="22822">MLSPVASFTYIDKLFNTVQLSGDLKKLVLSGIQHPTLILNSVGEGVYQADNRSSASHVLGVETPGTLTLSNGFTTYRQADNLQFVSLWASLVLGLISLLFLLCRGLYCLLGSRGEHKQLPIVTAFYMFPVLLIPLPFLLTQPFLNIGNINAGSVLLALSCLVALALNVAALWQNRTGNKLDSFAIAGVIQWFLVLAWWGLFPVMLWRI</sequence>
<dbReference type="EMBL" id="JAKIKT010000010">
    <property type="protein sequence ID" value="MCL2916027.1"/>
    <property type="molecule type" value="Genomic_DNA"/>
</dbReference>
<keyword evidence="3" id="KW-1185">Reference proteome</keyword>
<dbReference type="RefSeq" id="WP_249250582.1">
    <property type="nucleotide sequence ID" value="NZ_JAKIKT010000010.1"/>
</dbReference>
<keyword evidence="1" id="KW-0472">Membrane</keyword>
<feature type="transmembrane region" description="Helical" evidence="1">
    <location>
        <begin position="85"/>
        <end position="107"/>
    </location>
</feature>
<organism evidence="2 3">
    <name type="scientific">Shewanella corallii</name>
    <dbReference type="NCBI Taxonomy" id="560080"/>
    <lineage>
        <taxon>Bacteria</taxon>
        <taxon>Pseudomonadati</taxon>
        <taxon>Pseudomonadota</taxon>
        <taxon>Gammaproteobacteria</taxon>
        <taxon>Alteromonadales</taxon>
        <taxon>Shewanellaceae</taxon>
        <taxon>Shewanella</taxon>
    </lineage>
</organism>
<feature type="transmembrane region" description="Helical" evidence="1">
    <location>
        <begin position="184"/>
        <end position="206"/>
    </location>
</feature>
<gene>
    <name evidence="2" type="ORF">L2725_20000</name>
</gene>
<evidence type="ECO:0008006" key="4">
    <source>
        <dbReference type="Google" id="ProtNLM"/>
    </source>
</evidence>
<proteinExistence type="predicted"/>
<keyword evidence="1" id="KW-1133">Transmembrane helix</keyword>
<feature type="transmembrane region" description="Helical" evidence="1">
    <location>
        <begin position="119"/>
        <end position="139"/>
    </location>
</feature>
<comment type="caution">
    <text evidence="2">The sequence shown here is derived from an EMBL/GenBank/DDBJ whole genome shotgun (WGS) entry which is preliminary data.</text>
</comment>
<evidence type="ECO:0000256" key="1">
    <source>
        <dbReference type="SAM" id="Phobius"/>
    </source>
</evidence>
<accession>A0ABT0NE08</accession>
<name>A0ABT0NE08_9GAMM</name>